<dbReference type="EMBL" id="FOSZ01000004">
    <property type="protein sequence ID" value="SFL03037.1"/>
    <property type="molecule type" value="Genomic_DNA"/>
</dbReference>
<reference evidence="6" key="1">
    <citation type="submission" date="2016-10" db="EMBL/GenBank/DDBJ databases">
        <authorList>
            <person name="Varghese N."/>
            <person name="Submissions S."/>
        </authorList>
    </citation>
    <scope>NUCLEOTIDE SEQUENCE [LARGE SCALE GENOMIC DNA]</scope>
    <source>
        <strain evidence="6">DSM 28453</strain>
    </source>
</reference>
<feature type="domain" description="Methyltransferase" evidence="4">
    <location>
        <begin position="61"/>
        <end position="151"/>
    </location>
</feature>
<organism evidence="5 6">
    <name type="scientific">Shimia haliotis</name>
    <dbReference type="NCBI Taxonomy" id="1280847"/>
    <lineage>
        <taxon>Bacteria</taxon>
        <taxon>Pseudomonadati</taxon>
        <taxon>Pseudomonadota</taxon>
        <taxon>Alphaproteobacteria</taxon>
        <taxon>Rhodobacterales</taxon>
        <taxon>Roseobacteraceae</taxon>
    </lineage>
</organism>
<dbReference type="PANTHER" id="PTHR43464:SF19">
    <property type="entry name" value="UBIQUINONE BIOSYNTHESIS O-METHYLTRANSFERASE, MITOCHONDRIAL"/>
    <property type="match status" value="1"/>
</dbReference>
<dbReference type="Gene3D" id="3.40.50.150">
    <property type="entry name" value="Vaccinia Virus protein VP39"/>
    <property type="match status" value="1"/>
</dbReference>
<dbReference type="PANTHER" id="PTHR43464">
    <property type="entry name" value="METHYLTRANSFERASE"/>
    <property type="match status" value="1"/>
</dbReference>
<keyword evidence="3" id="KW-0949">S-adenosyl-L-methionine</keyword>
<accession>A0A1I4EEL7</accession>
<dbReference type="RefSeq" id="WP_093323832.1">
    <property type="nucleotide sequence ID" value="NZ_FOSZ01000004.1"/>
</dbReference>
<evidence type="ECO:0000256" key="2">
    <source>
        <dbReference type="ARBA" id="ARBA00022679"/>
    </source>
</evidence>
<dbReference type="SUPFAM" id="SSF53335">
    <property type="entry name" value="S-adenosyl-L-methionine-dependent methyltransferases"/>
    <property type="match status" value="1"/>
</dbReference>
<dbReference type="Pfam" id="PF13649">
    <property type="entry name" value="Methyltransf_25"/>
    <property type="match status" value="1"/>
</dbReference>
<evidence type="ECO:0000256" key="3">
    <source>
        <dbReference type="ARBA" id="ARBA00022691"/>
    </source>
</evidence>
<dbReference type="OrthoDB" id="9807911at2"/>
<keyword evidence="1 5" id="KW-0489">Methyltransferase</keyword>
<evidence type="ECO:0000259" key="4">
    <source>
        <dbReference type="Pfam" id="PF13649"/>
    </source>
</evidence>
<gene>
    <name evidence="5" type="ORF">SAMN04488036_104167</name>
</gene>
<dbReference type="InterPro" id="IPR029063">
    <property type="entry name" value="SAM-dependent_MTases_sf"/>
</dbReference>
<dbReference type="GO" id="GO:0008168">
    <property type="term" value="F:methyltransferase activity"/>
    <property type="evidence" value="ECO:0007669"/>
    <property type="project" value="UniProtKB-KW"/>
</dbReference>
<dbReference type="GO" id="GO:0032259">
    <property type="term" value="P:methylation"/>
    <property type="evidence" value="ECO:0007669"/>
    <property type="project" value="UniProtKB-KW"/>
</dbReference>
<dbReference type="CDD" id="cd02440">
    <property type="entry name" value="AdoMet_MTases"/>
    <property type="match status" value="1"/>
</dbReference>
<protein>
    <submittedName>
        <fullName evidence="5">Methyltransferase domain-containing protein</fullName>
    </submittedName>
</protein>
<evidence type="ECO:0000256" key="1">
    <source>
        <dbReference type="ARBA" id="ARBA00022603"/>
    </source>
</evidence>
<dbReference type="STRING" id="1280847.SAMN04488036_104167"/>
<sequence>MRPENDPSLDAAYALKTPQDSKRLYAEWADTYDREFAASSDYILHHHVAHRFAGAGGIGPVLDVGAGTGLLAEALAPLISAEIDGTDISPEMLQRARVKGLYRHLFTGDLTRTLPVQNGTYAGITSSGTFTNGHVGPDAFDELLRITAPDGLIVLSINAQHFSDAGFAKKIDSIQAQITDLSLQEVLIYGTAATGDHKDDTALIACFRKA</sequence>
<dbReference type="Proteomes" id="UP000198851">
    <property type="component" value="Unassembled WGS sequence"/>
</dbReference>
<evidence type="ECO:0000313" key="6">
    <source>
        <dbReference type="Proteomes" id="UP000198851"/>
    </source>
</evidence>
<keyword evidence="2 5" id="KW-0808">Transferase</keyword>
<dbReference type="AlphaFoldDB" id="A0A1I4EEL7"/>
<dbReference type="InterPro" id="IPR041698">
    <property type="entry name" value="Methyltransf_25"/>
</dbReference>
<keyword evidence="6" id="KW-1185">Reference proteome</keyword>
<name>A0A1I4EEL7_9RHOB</name>
<evidence type="ECO:0000313" key="5">
    <source>
        <dbReference type="EMBL" id="SFL03037.1"/>
    </source>
</evidence>
<proteinExistence type="predicted"/>